<gene>
    <name evidence="1" type="ORF">E1293_13410</name>
</gene>
<evidence type="ECO:0008006" key="3">
    <source>
        <dbReference type="Google" id="ProtNLM"/>
    </source>
</evidence>
<name>A0A4R5BGU5_9ACTN</name>
<protein>
    <recommendedName>
        <fullName evidence="3">Transposase DDE domain-containing protein</fullName>
    </recommendedName>
</protein>
<dbReference type="OrthoDB" id="3544296at2"/>
<evidence type="ECO:0000313" key="1">
    <source>
        <dbReference type="EMBL" id="TDD84166.1"/>
    </source>
</evidence>
<organism evidence="1 2">
    <name type="scientific">Actinomadura darangshiensis</name>
    <dbReference type="NCBI Taxonomy" id="705336"/>
    <lineage>
        <taxon>Bacteria</taxon>
        <taxon>Bacillati</taxon>
        <taxon>Actinomycetota</taxon>
        <taxon>Actinomycetes</taxon>
        <taxon>Streptosporangiales</taxon>
        <taxon>Thermomonosporaceae</taxon>
        <taxon>Actinomadura</taxon>
    </lineage>
</organism>
<dbReference type="AlphaFoldDB" id="A0A4R5BGU5"/>
<dbReference type="Proteomes" id="UP000295578">
    <property type="component" value="Unassembled WGS sequence"/>
</dbReference>
<evidence type="ECO:0000313" key="2">
    <source>
        <dbReference type="Proteomes" id="UP000295578"/>
    </source>
</evidence>
<dbReference type="RefSeq" id="WP_132197526.1">
    <property type="nucleotide sequence ID" value="NZ_SMKY01000047.1"/>
</dbReference>
<accession>A0A4R5BGU5</accession>
<dbReference type="EMBL" id="SMKY01000047">
    <property type="protein sequence ID" value="TDD84166.1"/>
    <property type="molecule type" value="Genomic_DNA"/>
</dbReference>
<reference evidence="1 2" key="1">
    <citation type="submission" date="2019-03" db="EMBL/GenBank/DDBJ databases">
        <title>Draft genome sequences of novel Actinobacteria.</title>
        <authorList>
            <person name="Sahin N."/>
            <person name="Ay H."/>
            <person name="Saygin H."/>
        </authorList>
    </citation>
    <scope>NUCLEOTIDE SEQUENCE [LARGE SCALE GENOMIC DNA]</scope>
    <source>
        <strain evidence="1 2">DSM 45941</strain>
    </source>
</reference>
<proteinExistence type="predicted"/>
<keyword evidence="2" id="KW-1185">Reference proteome</keyword>
<sequence length="90" mass="9954">MPCTLHPHGRHFGRHKAAAVSGMHRARCRGLAETHLEHISSATALNLLRLHAWWTGNAPEPPTSPASNHASRLDPLPWIATRAEQAWALF</sequence>
<comment type="caution">
    <text evidence="1">The sequence shown here is derived from an EMBL/GenBank/DDBJ whole genome shotgun (WGS) entry which is preliminary data.</text>
</comment>